<name>A0AAW2HUC3_9NEOP</name>
<evidence type="ECO:0000256" key="1">
    <source>
        <dbReference type="ARBA" id="ARBA00004651"/>
    </source>
</evidence>
<reference evidence="7" key="1">
    <citation type="journal article" date="2024" name="Gigascience">
        <title>Chromosome-level genome of the poultry shaft louse Menopon gallinae provides insight into the host-switching and adaptive evolution of parasitic lice.</title>
        <authorList>
            <person name="Xu Y."/>
            <person name="Ma L."/>
            <person name="Liu S."/>
            <person name="Liang Y."/>
            <person name="Liu Q."/>
            <person name="He Z."/>
            <person name="Tian L."/>
            <person name="Duan Y."/>
            <person name="Cai W."/>
            <person name="Li H."/>
            <person name="Song F."/>
        </authorList>
    </citation>
    <scope>NUCLEOTIDE SEQUENCE</scope>
    <source>
        <strain evidence="7">Cailab_2023a</strain>
    </source>
</reference>
<dbReference type="Pfam" id="PF08395">
    <property type="entry name" value="7tm_7"/>
    <property type="match status" value="1"/>
</dbReference>
<accession>A0AAW2HUC3</accession>
<keyword evidence="3 6" id="KW-0812">Transmembrane</keyword>
<keyword evidence="6" id="KW-0807">Transducer</keyword>
<dbReference type="GO" id="GO:0007165">
    <property type="term" value="P:signal transduction"/>
    <property type="evidence" value="ECO:0007669"/>
    <property type="project" value="UniProtKB-KW"/>
</dbReference>
<evidence type="ECO:0000313" key="7">
    <source>
        <dbReference type="EMBL" id="KAL0273331.1"/>
    </source>
</evidence>
<comment type="subcellular location">
    <subcellularLocation>
        <location evidence="1 6">Cell membrane</location>
        <topology evidence="1 6">Multi-pass membrane protein</topology>
    </subcellularLocation>
</comment>
<dbReference type="AlphaFoldDB" id="A0AAW2HUC3"/>
<evidence type="ECO:0000256" key="5">
    <source>
        <dbReference type="ARBA" id="ARBA00023136"/>
    </source>
</evidence>
<keyword evidence="6" id="KW-0675">Receptor</keyword>
<gene>
    <name evidence="7" type="ORF">PYX00_006024</name>
</gene>
<dbReference type="InterPro" id="IPR013604">
    <property type="entry name" value="7TM_chemorcpt"/>
</dbReference>
<evidence type="ECO:0000256" key="4">
    <source>
        <dbReference type="ARBA" id="ARBA00022989"/>
    </source>
</evidence>
<comment type="similarity">
    <text evidence="6">Belongs to the insect chemoreceptor superfamily. Gustatory receptor (GR) family.</text>
</comment>
<comment type="caution">
    <text evidence="7">The sequence shown here is derived from an EMBL/GenBank/DDBJ whole genome shotgun (WGS) entry which is preliminary data.</text>
</comment>
<feature type="transmembrane region" description="Helical" evidence="6">
    <location>
        <begin position="140"/>
        <end position="162"/>
    </location>
</feature>
<dbReference type="GO" id="GO:0050909">
    <property type="term" value="P:sensory perception of taste"/>
    <property type="evidence" value="ECO:0007669"/>
    <property type="project" value="InterPro"/>
</dbReference>
<comment type="function">
    <text evidence="6">Gustatory receptor which mediates acceptance or avoidance behavior, depending on its substrates.</text>
</comment>
<feature type="transmembrane region" description="Helical" evidence="6">
    <location>
        <begin position="57"/>
        <end position="78"/>
    </location>
</feature>
<keyword evidence="2 6" id="KW-1003">Cell membrane</keyword>
<feature type="transmembrane region" description="Helical" evidence="6">
    <location>
        <begin position="21"/>
        <end position="41"/>
    </location>
</feature>
<keyword evidence="5 6" id="KW-0472">Membrane</keyword>
<evidence type="ECO:0000256" key="3">
    <source>
        <dbReference type="ARBA" id="ARBA00022692"/>
    </source>
</evidence>
<evidence type="ECO:0000256" key="2">
    <source>
        <dbReference type="ARBA" id="ARBA00022475"/>
    </source>
</evidence>
<keyword evidence="4 6" id="KW-1133">Transmembrane helix</keyword>
<proteinExistence type="inferred from homology"/>
<feature type="transmembrane region" description="Helical" evidence="6">
    <location>
        <begin position="112"/>
        <end position="134"/>
    </location>
</feature>
<sequence>MPSLEAFALSFFGFFDRDRPALATALCCSHALVLLLTRTILCPFEAENFRAETSFKYVFLLVENYVYGTSVVFGLIIVRVRRERISSVLANVRKLSAEVRGRGRRSEPIRMWHWLALHFCASLLSRSLCLVGLTQCILCTSAAVIVDFHTFMMCFLVSAIVIQKTRLMSDINTMVTGSTKDGDRTSLRSLSSLHQSFCDLAEEFNSCFAEINLVLLLQEFVTFVTAVLNIINGSMPMDAVCWFLTYCVNSVMKIVFFGKLYEEADKTATCLHTLFIESDDQQVREEVSFFIIYRLLSAPG</sequence>
<dbReference type="EMBL" id="JARGDH010000003">
    <property type="protein sequence ID" value="KAL0273331.1"/>
    <property type="molecule type" value="Genomic_DNA"/>
</dbReference>
<organism evidence="7">
    <name type="scientific">Menopon gallinae</name>
    <name type="common">poultry shaft louse</name>
    <dbReference type="NCBI Taxonomy" id="328185"/>
    <lineage>
        <taxon>Eukaryota</taxon>
        <taxon>Metazoa</taxon>
        <taxon>Ecdysozoa</taxon>
        <taxon>Arthropoda</taxon>
        <taxon>Hexapoda</taxon>
        <taxon>Insecta</taxon>
        <taxon>Pterygota</taxon>
        <taxon>Neoptera</taxon>
        <taxon>Paraneoptera</taxon>
        <taxon>Psocodea</taxon>
        <taxon>Troctomorpha</taxon>
        <taxon>Phthiraptera</taxon>
        <taxon>Amblycera</taxon>
        <taxon>Menoponidae</taxon>
        <taxon>Menopon</taxon>
    </lineage>
</organism>
<evidence type="ECO:0000256" key="6">
    <source>
        <dbReference type="RuleBase" id="RU363108"/>
    </source>
</evidence>
<protein>
    <recommendedName>
        <fullName evidence="6">Gustatory receptor</fullName>
    </recommendedName>
</protein>
<dbReference type="GO" id="GO:0005886">
    <property type="term" value="C:plasma membrane"/>
    <property type="evidence" value="ECO:0007669"/>
    <property type="project" value="UniProtKB-SubCell"/>
</dbReference>
<comment type="caution">
    <text evidence="6">Lacks conserved residue(s) required for the propagation of feature annotation.</text>
</comment>